<keyword evidence="4 8" id="KW-0276">Fatty acid metabolism</keyword>
<dbReference type="NCBIfam" id="TIGR00556">
    <property type="entry name" value="pantethn_trn"/>
    <property type="match status" value="1"/>
</dbReference>
<dbReference type="RefSeq" id="WP_138107779.1">
    <property type="nucleotide sequence ID" value="NZ_VBRA02000003.1"/>
</dbReference>
<comment type="catalytic activity">
    <reaction evidence="8">
        <text>apo-[ACP] + CoA = holo-[ACP] + adenosine 3',5'-bisphosphate + H(+)</text>
        <dbReference type="Rhea" id="RHEA:12068"/>
        <dbReference type="Rhea" id="RHEA-COMP:9685"/>
        <dbReference type="Rhea" id="RHEA-COMP:9690"/>
        <dbReference type="ChEBI" id="CHEBI:15378"/>
        <dbReference type="ChEBI" id="CHEBI:29999"/>
        <dbReference type="ChEBI" id="CHEBI:57287"/>
        <dbReference type="ChEBI" id="CHEBI:58343"/>
        <dbReference type="ChEBI" id="CHEBI:64479"/>
        <dbReference type="EC" id="2.7.8.7"/>
    </reaction>
</comment>
<evidence type="ECO:0000256" key="3">
    <source>
        <dbReference type="ARBA" id="ARBA00022723"/>
    </source>
</evidence>
<feature type="domain" description="4'-phosphopantetheinyl transferase" evidence="9">
    <location>
        <begin position="4"/>
        <end position="108"/>
    </location>
</feature>
<evidence type="ECO:0000259" key="9">
    <source>
        <dbReference type="Pfam" id="PF01648"/>
    </source>
</evidence>
<dbReference type="Pfam" id="PF01648">
    <property type="entry name" value="ACPS"/>
    <property type="match status" value="1"/>
</dbReference>
<proteinExistence type="inferred from homology"/>
<evidence type="ECO:0000313" key="10">
    <source>
        <dbReference type="EMBL" id="MBP3059210.1"/>
    </source>
</evidence>
<comment type="subcellular location">
    <subcellularLocation>
        <location evidence="8">Cytoplasm</location>
    </subcellularLocation>
</comment>
<dbReference type="SUPFAM" id="SSF56214">
    <property type="entry name" value="4'-phosphopantetheinyl transferase"/>
    <property type="match status" value="1"/>
</dbReference>
<dbReference type="InterPro" id="IPR008278">
    <property type="entry name" value="4-PPantetheinyl_Trfase_dom"/>
</dbReference>
<dbReference type="InterPro" id="IPR004568">
    <property type="entry name" value="Ppantetheine-prot_Trfase_dom"/>
</dbReference>
<keyword evidence="5 8" id="KW-0460">Magnesium</keyword>
<evidence type="ECO:0000256" key="4">
    <source>
        <dbReference type="ARBA" id="ARBA00022832"/>
    </source>
</evidence>
<accession>A0ABS5BI05</accession>
<evidence type="ECO:0000256" key="8">
    <source>
        <dbReference type="HAMAP-Rule" id="MF_00101"/>
    </source>
</evidence>
<dbReference type="InterPro" id="IPR037143">
    <property type="entry name" value="4-PPantetheinyl_Trfase_dom_sf"/>
</dbReference>
<keyword evidence="3 8" id="KW-0479">Metal-binding</keyword>
<dbReference type="HAMAP" id="MF_00101">
    <property type="entry name" value="AcpS"/>
    <property type="match status" value="1"/>
</dbReference>
<keyword evidence="1 8" id="KW-0444">Lipid biosynthesis</keyword>
<comment type="cofactor">
    <cofactor evidence="8">
        <name>Mg(2+)</name>
        <dbReference type="ChEBI" id="CHEBI:18420"/>
    </cofactor>
</comment>
<evidence type="ECO:0000256" key="1">
    <source>
        <dbReference type="ARBA" id="ARBA00022516"/>
    </source>
</evidence>
<keyword evidence="7 8" id="KW-0275">Fatty acid biosynthesis</keyword>
<keyword evidence="2 8" id="KW-0808">Transferase</keyword>
<dbReference type="GO" id="GO:0016740">
    <property type="term" value="F:transferase activity"/>
    <property type="evidence" value="ECO:0007669"/>
    <property type="project" value="UniProtKB-KW"/>
</dbReference>
<sequence length="114" mass="13192">MKNIGIDLIEIKKIKKIGIEKFVNRIFSPSEKELYDKISNLKRKYSFIAGRLAAKEAIFKAYRKGNLKNNYSDWSILNDLEFGFPYVEGPLKKKIIISITHTDNYAAAFVLLLF</sequence>
<evidence type="ECO:0000256" key="2">
    <source>
        <dbReference type="ARBA" id="ARBA00022679"/>
    </source>
</evidence>
<dbReference type="InterPro" id="IPR002582">
    <property type="entry name" value="ACPS"/>
</dbReference>
<comment type="function">
    <text evidence="8">Transfers the 4'-phosphopantetheine moiety from coenzyme A to a Ser of acyl-carrier-protein.</text>
</comment>
<evidence type="ECO:0000256" key="7">
    <source>
        <dbReference type="ARBA" id="ARBA00023160"/>
    </source>
</evidence>
<feature type="binding site" evidence="8">
    <location>
        <position position="56"/>
    </location>
    <ligand>
        <name>Mg(2+)</name>
        <dbReference type="ChEBI" id="CHEBI:18420"/>
    </ligand>
</feature>
<keyword evidence="8" id="KW-0963">Cytoplasm</keyword>
<evidence type="ECO:0000256" key="6">
    <source>
        <dbReference type="ARBA" id="ARBA00023098"/>
    </source>
</evidence>
<gene>
    <name evidence="8" type="primary">acpS</name>
    <name evidence="10" type="ORF">FEF22_000190</name>
</gene>
<feature type="binding site" evidence="8">
    <location>
        <position position="7"/>
    </location>
    <ligand>
        <name>Mg(2+)</name>
        <dbReference type="ChEBI" id="CHEBI:18420"/>
    </ligand>
</feature>
<dbReference type="EMBL" id="VBRA02000003">
    <property type="protein sequence ID" value="MBP3059210.1"/>
    <property type="molecule type" value="Genomic_DNA"/>
</dbReference>
<organism evidence="10 11">
    <name type="scientific">Texas Phoenix palm phytoplasma</name>
    <dbReference type="NCBI Taxonomy" id="176709"/>
    <lineage>
        <taxon>Bacteria</taxon>
        <taxon>Bacillati</taxon>
        <taxon>Mycoplasmatota</taxon>
        <taxon>Mollicutes</taxon>
        <taxon>Acholeplasmatales</taxon>
        <taxon>Acholeplasmataceae</taxon>
        <taxon>Candidatus Phytoplasma</taxon>
        <taxon>16SrIV (Coconut lethal yellows group)</taxon>
    </lineage>
</organism>
<evidence type="ECO:0000256" key="5">
    <source>
        <dbReference type="ARBA" id="ARBA00022842"/>
    </source>
</evidence>
<reference evidence="10" key="1">
    <citation type="submission" date="2019-10" db="EMBL/GenBank/DDBJ databases">
        <title>Whole Genome Sequencing and Characterization of Texas Phoenix Palm Decline Phytoplasma Belongs to Lethal Yellowing (16SrIV) Group.</title>
        <authorList>
            <person name="Bao M."/>
        </authorList>
    </citation>
    <scope>NUCLEOTIDE SEQUENCE [LARGE SCALE GENOMIC DNA]</scope>
    <source>
        <strain evidence="10">ACPD</strain>
    </source>
</reference>
<dbReference type="Gene3D" id="3.90.470.20">
    <property type="entry name" value="4'-phosphopantetheinyl transferase domain"/>
    <property type="match status" value="1"/>
</dbReference>
<dbReference type="EC" id="2.7.8.7" evidence="8"/>
<comment type="similarity">
    <text evidence="8">Belongs to the P-Pant transferase superfamily. AcpS family.</text>
</comment>
<evidence type="ECO:0000313" key="11">
    <source>
        <dbReference type="Proteomes" id="UP001192346"/>
    </source>
</evidence>
<name>A0ABS5BI05_9MOLU</name>
<comment type="caution">
    <text evidence="10">The sequence shown here is derived from an EMBL/GenBank/DDBJ whole genome shotgun (WGS) entry which is preliminary data.</text>
</comment>
<dbReference type="Proteomes" id="UP001192346">
    <property type="component" value="Unassembled WGS sequence"/>
</dbReference>
<keyword evidence="6 8" id="KW-0443">Lipid metabolism</keyword>
<protein>
    <recommendedName>
        <fullName evidence="8">Holo-[acyl-carrier-protein] synthase</fullName>
        <shortName evidence="8">Holo-ACP synthase</shortName>
        <ecNumber evidence="8">2.7.8.7</ecNumber>
    </recommendedName>
    <alternativeName>
        <fullName evidence="8">4'-phosphopantetheinyl transferase AcpS</fullName>
    </alternativeName>
</protein>
<keyword evidence="11" id="KW-1185">Reference proteome</keyword>